<dbReference type="RefSeq" id="WP_199022887.1">
    <property type="nucleotide sequence ID" value="NZ_JAELVR010000001.1"/>
</dbReference>
<organism evidence="2 3">
    <name type="scientific">Sedimentitalea arenosa</name>
    <dbReference type="NCBI Taxonomy" id="2798803"/>
    <lineage>
        <taxon>Bacteria</taxon>
        <taxon>Pseudomonadati</taxon>
        <taxon>Pseudomonadota</taxon>
        <taxon>Alphaproteobacteria</taxon>
        <taxon>Rhodobacterales</taxon>
        <taxon>Paracoccaceae</taxon>
        <taxon>Sedimentitalea</taxon>
    </lineage>
</organism>
<keyword evidence="2" id="KW-0378">Hydrolase</keyword>
<dbReference type="EMBL" id="JAELVR010000001">
    <property type="protein sequence ID" value="MBJ6370120.1"/>
    <property type="molecule type" value="Genomic_DNA"/>
</dbReference>
<evidence type="ECO:0000259" key="1">
    <source>
        <dbReference type="Pfam" id="PF12697"/>
    </source>
</evidence>
<dbReference type="InterPro" id="IPR017497">
    <property type="entry name" value="BchO"/>
</dbReference>
<reference evidence="2" key="1">
    <citation type="submission" date="2020-12" db="EMBL/GenBank/DDBJ databases">
        <title>Sedimentitalea sp. nov., isolated from sand in Incheon.</title>
        <authorList>
            <person name="Kim W."/>
        </authorList>
    </citation>
    <scope>NUCLEOTIDE SEQUENCE</scope>
    <source>
        <strain evidence="2">CAU 1593</strain>
    </source>
</reference>
<protein>
    <submittedName>
        <fullName evidence="2">Alpha/beta fold hydrolase</fullName>
    </submittedName>
</protein>
<dbReference type="NCBIfam" id="TIGR03056">
    <property type="entry name" value="bchO_mg_che_rel"/>
    <property type="match status" value="1"/>
</dbReference>
<dbReference type="Proteomes" id="UP000619079">
    <property type="component" value="Unassembled WGS sequence"/>
</dbReference>
<dbReference type="Pfam" id="PF12697">
    <property type="entry name" value="Abhydrolase_6"/>
    <property type="match status" value="1"/>
</dbReference>
<dbReference type="Gene3D" id="3.40.50.1820">
    <property type="entry name" value="alpha/beta hydrolase"/>
    <property type="match status" value="1"/>
</dbReference>
<evidence type="ECO:0000313" key="3">
    <source>
        <dbReference type="Proteomes" id="UP000619079"/>
    </source>
</evidence>
<sequence>MNWERDLPTWPLSELSRRVQVRPHRWHVQDAGSGPMILLLHGAGASTHSWRDVLPRLAEIHHVAAVDLPGQGFTRMGATGRNGLDTMAEDLLALCEDQGWRPAALVGHSAGAALALRLSHRLRDAGGAPPRVIGFNAALEAFDGLAGWLFPLLAKFLATTPMAARLFTMGGSHETRARALIENTGSYLDDVGIALYARLIADRDHVDATLRMMSQWSLESLLEELQTTVAPTLFLTGDRDKAVPPRTSDRAAARMPNAEVRTWTGLGHLMHEEAPERAVNEILGFLRASE</sequence>
<proteinExistence type="predicted"/>
<dbReference type="PRINTS" id="PR00412">
    <property type="entry name" value="EPOXHYDRLASE"/>
</dbReference>
<dbReference type="PRINTS" id="PR00111">
    <property type="entry name" value="ABHYDROLASE"/>
</dbReference>
<accession>A0A8J7IZ77</accession>
<evidence type="ECO:0000313" key="2">
    <source>
        <dbReference type="EMBL" id="MBJ6370120.1"/>
    </source>
</evidence>
<dbReference type="AlphaFoldDB" id="A0A8J7IZ77"/>
<gene>
    <name evidence="2" type="ORF">JF290_01160</name>
</gene>
<dbReference type="InterPro" id="IPR000073">
    <property type="entry name" value="AB_hydrolase_1"/>
</dbReference>
<dbReference type="GO" id="GO:0016787">
    <property type="term" value="F:hydrolase activity"/>
    <property type="evidence" value="ECO:0007669"/>
    <property type="project" value="UniProtKB-KW"/>
</dbReference>
<comment type="caution">
    <text evidence="2">The sequence shown here is derived from an EMBL/GenBank/DDBJ whole genome shotgun (WGS) entry which is preliminary data.</text>
</comment>
<feature type="domain" description="AB hydrolase-1" evidence="1">
    <location>
        <begin position="37"/>
        <end position="280"/>
    </location>
</feature>
<dbReference type="PANTHER" id="PTHR43689:SF8">
    <property type="entry name" value="ALPHA_BETA-HYDROLASES SUPERFAMILY PROTEIN"/>
    <property type="match status" value="1"/>
</dbReference>
<dbReference type="PANTHER" id="PTHR43689">
    <property type="entry name" value="HYDROLASE"/>
    <property type="match status" value="1"/>
</dbReference>
<keyword evidence="3" id="KW-1185">Reference proteome</keyword>
<dbReference type="InterPro" id="IPR029058">
    <property type="entry name" value="AB_hydrolase_fold"/>
</dbReference>
<dbReference type="SUPFAM" id="SSF53474">
    <property type="entry name" value="alpha/beta-Hydrolases"/>
    <property type="match status" value="1"/>
</dbReference>
<name>A0A8J7IZ77_9RHOB</name>
<dbReference type="InterPro" id="IPR000639">
    <property type="entry name" value="Epox_hydrolase-like"/>
</dbReference>